<dbReference type="AlphaFoldDB" id="A0A2T4IRC7"/>
<dbReference type="InterPro" id="IPR010260">
    <property type="entry name" value="AlpA"/>
</dbReference>
<dbReference type="RefSeq" id="WP_107651106.1">
    <property type="nucleotide sequence ID" value="NZ_PZJX01000040.1"/>
</dbReference>
<organism evidence="1 2">
    <name type="scientific">Mesorhizobium helmanticense</name>
    <dbReference type="NCBI Taxonomy" id="1776423"/>
    <lineage>
        <taxon>Bacteria</taxon>
        <taxon>Pseudomonadati</taxon>
        <taxon>Pseudomonadota</taxon>
        <taxon>Alphaproteobacteria</taxon>
        <taxon>Hyphomicrobiales</taxon>
        <taxon>Phyllobacteriaceae</taxon>
        <taxon>Mesorhizobium</taxon>
    </lineage>
</organism>
<protein>
    <submittedName>
        <fullName evidence="1">Transcriptional regulator</fullName>
    </submittedName>
</protein>
<sequence>MDHSNDNQPRLMAPKDAAIATSLSRPLLSLMAAEGKFPKPVQLGERRIAYVRQEVEAWIDGCINGRAAA</sequence>
<accession>A0A2T4IRC7</accession>
<dbReference type="EMBL" id="PZJX01000040">
    <property type="protein sequence ID" value="PTE08221.1"/>
    <property type="molecule type" value="Genomic_DNA"/>
</dbReference>
<dbReference type="OrthoDB" id="9801242at2"/>
<dbReference type="Pfam" id="PF05930">
    <property type="entry name" value="Phage_AlpA"/>
    <property type="match status" value="1"/>
</dbReference>
<reference evidence="1 2" key="1">
    <citation type="submission" date="2018-03" db="EMBL/GenBank/DDBJ databases">
        <title>Genome sequence of the symbiotic type strain Mesorhizobium helmanticense CSLC115NT isolated from Lotus corniculatus nodules.</title>
        <authorList>
            <person name="Sannazzaro A.I."/>
            <person name="Torres Tejerizo G.A."/>
            <person name="Dip D."/>
            <person name="Caballero M."/>
            <person name="Pistorio M."/>
            <person name="Estrella M.J."/>
        </authorList>
    </citation>
    <scope>NUCLEOTIDE SEQUENCE [LARGE SCALE GENOMIC DNA]</scope>
    <source>
        <strain evidence="1 2">CSLC115N</strain>
    </source>
</reference>
<evidence type="ECO:0000313" key="2">
    <source>
        <dbReference type="Proteomes" id="UP000240259"/>
    </source>
</evidence>
<name>A0A2T4IRC7_9HYPH</name>
<evidence type="ECO:0000313" key="1">
    <source>
        <dbReference type="EMBL" id="PTE08221.1"/>
    </source>
</evidence>
<proteinExistence type="predicted"/>
<keyword evidence="2" id="KW-1185">Reference proteome</keyword>
<comment type="caution">
    <text evidence="1">The sequence shown here is derived from an EMBL/GenBank/DDBJ whole genome shotgun (WGS) entry which is preliminary data.</text>
</comment>
<gene>
    <name evidence="1" type="ORF">C9427_21475</name>
</gene>
<dbReference type="Proteomes" id="UP000240259">
    <property type="component" value="Unassembled WGS sequence"/>
</dbReference>